<dbReference type="Gene3D" id="2.30.40.10">
    <property type="entry name" value="Urease, subunit C, domain 1"/>
    <property type="match status" value="1"/>
</dbReference>
<dbReference type="PIRSF" id="PIRSF038971">
    <property type="entry name" value="PhnM"/>
    <property type="match status" value="1"/>
</dbReference>
<dbReference type="NCBIfam" id="NF011987">
    <property type="entry name" value="PRK15446.2-3"/>
    <property type="match status" value="1"/>
</dbReference>
<dbReference type="Gene3D" id="3.20.20.140">
    <property type="entry name" value="Metal-dependent hydrolases"/>
    <property type="match status" value="2"/>
</dbReference>
<dbReference type="InterPro" id="IPR032466">
    <property type="entry name" value="Metal_Hydrolase"/>
</dbReference>
<dbReference type="PANTHER" id="PTHR43135">
    <property type="entry name" value="ALPHA-D-RIBOSE 1-METHYLPHOSPHONATE 5-TRIPHOSPHATE DIPHOSPHATASE"/>
    <property type="match status" value="1"/>
</dbReference>
<proteinExistence type="predicted"/>
<gene>
    <name evidence="2" type="ORF">V1479_03175</name>
</gene>
<dbReference type="SUPFAM" id="SSF51338">
    <property type="entry name" value="Composite domain of metallo-dependent hydrolases"/>
    <property type="match status" value="1"/>
</dbReference>
<dbReference type="NCBIfam" id="NF011983">
    <property type="entry name" value="PRK15446.1-4"/>
    <property type="match status" value="1"/>
</dbReference>
<dbReference type="PANTHER" id="PTHR43135:SF3">
    <property type="entry name" value="ALPHA-D-RIBOSE 1-METHYLPHOSPHONATE 5-TRIPHOSPHATE DIPHOSPHATASE"/>
    <property type="match status" value="1"/>
</dbReference>
<protein>
    <submittedName>
        <fullName evidence="2">Alpha-D-ribose 1-methylphosphonate 5-triphosphate diphosphatase</fullName>
        <ecNumber evidence="2">3.6.1.63</ecNumber>
    </submittedName>
</protein>
<dbReference type="EMBL" id="JAZHFV010000001">
    <property type="protein sequence ID" value="MEX4006290.1"/>
    <property type="molecule type" value="Genomic_DNA"/>
</dbReference>
<dbReference type="SUPFAM" id="SSF51556">
    <property type="entry name" value="Metallo-dependent hydrolases"/>
    <property type="match status" value="1"/>
</dbReference>
<organism evidence="2 3">
    <name type="scientific">Neoaquamicrobium sediminum</name>
    <dbReference type="NCBI Taxonomy" id="1849104"/>
    <lineage>
        <taxon>Bacteria</taxon>
        <taxon>Pseudomonadati</taxon>
        <taxon>Pseudomonadota</taxon>
        <taxon>Alphaproteobacteria</taxon>
        <taxon>Hyphomicrobiales</taxon>
        <taxon>Phyllobacteriaceae</taxon>
        <taxon>Neoaquamicrobium</taxon>
    </lineage>
</organism>
<feature type="domain" description="Amidohydrolase 3" evidence="1">
    <location>
        <begin position="84"/>
        <end position="357"/>
    </location>
</feature>
<dbReference type="InterPro" id="IPR012696">
    <property type="entry name" value="PhnM"/>
</dbReference>
<evidence type="ECO:0000259" key="1">
    <source>
        <dbReference type="Pfam" id="PF07969"/>
    </source>
</evidence>
<dbReference type="GO" id="GO:0016787">
    <property type="term" value="F:hydrolase activity"/>
    <property type="evidence" value="ECO:0007669"/>
    <property type="project" value="UniProtKB-KW"/>
</dbReference>
<keyword evidence="3" id="KW-1185">Reference proteome</keyword>
<dbReference type="InterPro" id="IPR011059">
    <property type="entry name" value="Metal-dep_hydrolase_composite"/>
</dbReference>
<evidence type="ECO:0000313" key="3">
    <source>
        <dbReference type="Proteomes" id="UP001559025"/>
    </source>
</evidence>
<dbReference type="RefSeq" id="WP_368801632.1">
    <property type="nucleotide sequence ID" value="NZ_JAZHFV010000001.1"/>
</dbReference>
<dbReference type="NCBIfam" id="TIGR02318">
    <property type="entry name" value="phosphono_phnM"/>
    <property type="match status" value="1"/>
</dbReference>
<reference evidence="2 3" key="1">
    <citation type="submission" date="2024-01" db="EMBL/GenBank/DDBJ databases">
        <title>New evidence supports the origin of RcGTA from prophage.</title>
        <authorList>
            <person name="Xu Y."/>
            <person name="Liu B."/>
            <person name="Chen F."/>
        </authorList>
    </citation>
    <scope>NUCLEOTIDE SEQUENCE [LARGE SCALE GENOMIC DNA]</scope>
    <source>
        <strain evidence="2 3">CBW1107-2</strain>
    </source>
</reference>
<dbReference type="EC" id="3.6.1.63" evidence="2"/>
<dbReference type="Proteomes" id="UP001559025">
    <property type="component" value="Unassembled WGS sequence"/>
</dbReference>
<dbReference type="Pfam" id="PF07969">
    <property type="entry name" value="Amidohydro_3"/>
    <property type="match status" value="1"/>
</dbReference>
<accession>A0ABV3WP05</accession>
<dbReference type="NCBIfam" id="NF011984">
    <property type="entry name" value="PRK15446.1-5"/>
    <property type="match status" value="1"/>
</dbReference>
<evidence type="ECO:0000313" key="2">
    <source>
        <dbReference type="EMBL" id="MEX4006290.1"/>
    </source>
</evidence>
<sequence>MPAEASFRNARIVLADEIIEGSLTVADGTIAAVDTAGGSIGEDFEGDFLVPGLVELHTDHLEGHYAPRPGVRWNAVAAVQAHDAQIAASGITTVFDCLRMGSEGTDGFAKGEMRELADAIDQAQREDRLRAEHFIHLRCEVSTPDVLSDFEAFRAERRVRLASLMDHAPGQRQFQTMGQYELYYKTKRGLSDEAFARYVEMRQEQSARFSAPHRKAIAEHCRANGVTLASHDDATLDHVGEALDDGVRLAEFPTSLDAARASHEAGMSVLMGAPNIVRGGSHSGNIAARDLAEAGLLDVLSSDYVPSSLLHGAFKLAEDVETISLPQALALVTRRPAETVGLSDRGEIAPGKRADLLRVRWHGGVPVVRGVWREGRRVA</sequence>
<name>A0ABV3WP05_9HYPH</name>
<dbReference type="CDD" id="cd01306">
    <property type="entry name" value="PhnM"/>
    <property type="match status" value="1"/>
</dbReference>
<keyword evidence="2" id="KW-0378">Hydrolase</keyword>
<dbReference type="NCBIfam" id="NF011981">
    <property type="entry name" value="PRK15446.1-2"/>
    <property type="match status" value="1"/>
</dbReference>
<dbReference type="InterPro" id="IPR013108">
    <property type="entry name" value="Amidohydro_3"/>
</dbReference>
<dbReference type="NCBIfam" id="NF011990">
    <property type="entry name" value="PRK15446.2-6"/>
    <property type="match status" value="1"/>
</dbReference>
<comment type="caution">
    <text evidence="2">The sequence shown here is derived from an EMBL/GenBank/DDBJ whole genome shotgun (WGS) entry which is preliminary data.</text>
</comment>
<dbReference type="InterPro" id="IPR051781">
    <property type="entry name" value="Metallo-dep_Hydrolase"/>
</dbReference>